<feature type="transmembrane region" description="Helical" evidence="1">
    <location>
        <begin position="48"/>
        <end position="69"/>
    </location>
</feature>
<evidence type="ECO:0008006" key="4">
    <source>
        <dbReference type="Google" id="ProtNLM"/>
    </source>
</evidence>
<feature type="transmembrane region" description="Helical" evidence="1">
    <location>
        <begin position="215"/>
        <end position="234"/>
    </location>
</feature>
<feature type="transmembrane region" description="Helical" evidence="1">
    <location>
        <begin position="300"/>
        <end position="320"/>
    </location>
</feature>
<reference evidence="2" key="1">
    <citation type="submission" date="2020-10" db="EMBL/GenBank/DDBJ databases">
        <authorList>
            <person name="Gilroy R."/>
        </authorList>
    </citation>
    <scope>NUCLEOTIDE SEQUENCE</scope>
    <source>
        <strain evidence="2">CHK195-11698</strain>
    </source>
</reference>
<sequence length="415" mass="47133">MLKISLKFLNKEKQNTLFYLVFLILSQTAMAFYLNLALNPAYRLSFDVAFATICLAIALYVLVLSFYAAKRYIETEVPLLGIFKLCGVSLSGMMHFISLQLIFIIGIAFLAGTLIGQVLLLIFSEYILTDMIFSFSLSVIFTQLFACAMEVLILMIVITGFLYRYEVVALLDYQTSLSHQVKKNRILGFTLPRITALFFYLAFGLLILLGNASSAMLYLLIGVAGSYLFIIKTIKSSCHALLERGKCRKGYKHRLHLVRNSHIDNFLRNSIYFIQLLTFLDLGCLVLYDFFGTSSLNQVVLYTIIITGIFCTVLAVCFNLNKVLSYHIDECRQLKHLGYTHEALLKTLHQEIGKTLIILNLLALYYPLLLAVKMCVAFQFSWQLVFVLIGMALISMLVGYLYLSKLARKQLLQAH</sequence>
<proteinExistence type="predicted"/>
<name>A0A9D1L0L3_9FIRM</name>
<evidence type="ECO:0000313" key="2">
    <source>
        <dbReference type="EMBL" id="HIU13017.1"/>
    </source>
</evidence>
<feature type="transmembrane region" description="Helical" evidence="1">
    <location>
        <begin position="186"/>
        <end position="209"/>
    </location>
</feature>
<feature type="transmembrane region" description="Helical" evidence="1">
    <location>
        <begin position="101"/>
        <end position="123"/>
    </location>
</feature>
<keyword evidence="1" id="KW-0812">Transmembrane</keyword>
<feature type="transmembrane region" description="Helical" evidence="1">
    <location>
        <begin position="135"/>
        <end position="165"/>
    </location>
</feature>
<reference evidence="2" key="2">
    <citation type="journal article" date="2021" name="PeerJ">
        <title>Extensive microbial diversity within the chicken gut microbiome revealed by metagenomics and culture.</title>
        <authorList>
            <person name="Gilroy R."/>
            <person name="Ravi A."/>
            <person name="Getino M."/>
            <person name="Pursley I."/>
            <person name="Horton D.L."/>
            <person name="Alikhan N.F."/>
            <person name="Baker D."/>
            <person name="Gharbi K."/>
            <person name="Hall N."/>
            <person name="Watson M."/>
            <person name="Adriaenssens E.M."/>
            <person name="Foster-Nyarko E."/>
            <person name="Jarju S."/>
            <person name="Secka A."/>
            <person name="Antonio M."/>
            <person name="Oren A."/>
            <person name="Chaudhuri R.R."/>
            <person name="La Ragione R."/>
            <person name="Hildebrand F."/>
            <person name="Pallen M.J."/>
        </authorList>
    </citation>
    <scope>NUCLEOTIDE SEQUENCE</scope>
    <source>
        <strain evidence="2">CHK195-11698</strain>
    </source>
</reference>
<organism evidence="2 3">
    <name type="scientific">Candidatus Fimiplasma intestinipullorum</name>
    <dbReference type="NCBI Taxonomy" id="2840825"/>
    <lineage>
        <taxon>Bacteria</taxon>
        <taxon>Bacillati</taxon>
        <taxon>Bacillota</taxon>
        <taxon>Clostridia</taxon>
        <taxon>Eubacteriales</taxon>
        <taxon>Candidatus Fimiplasma</taxon>
    </lineage>
</organism>
<accession>A0A9D1L0L3</accession>
<gene>
    <name evidence="2" type="ORF">IAD15_02990</name>
</gene>
<dbReference type="AlphaFoldDB" id="A0A9D1L0L3"/>
<dbReference type="EMBL" id="DVMJ01000020">
    <property type="protein sequence ID" value="HIU13017.1"/>
    <property type="molecule type" value="Genomic_DNA"/>
</dbReference>
<feature type="transmembrane region" description="Helical" evidence="1">
    <location>
        <begin position="380"/>
        <end position="403"/>
    </location>
</feature>
<feature type="transmembrane region" description="Helical" evidence="1">
    <location>
        <begin position="269"/>
        <end position="288"/>
    </location>
</feature>
<keyword evidence="1" id="KW-0472">Membrane</keyword>
<evidence type="ECO:0000256" key="1">
    <source>
        <dbReference type="SAM" id="Phobius"/>
    </source>
</evidence>
<evidence type="ECO:0000313" key="3">
    <source>
        <dbReference type="Proteomes" id="UP000824175"/>
    </source>
</evidence>
<feature type="transmembrane region" description="Helical" evidence="1">
    <location>
        <begin position="356"/>
        <end position="374"/>
    </location>
</feature>
<feature type="transmembrane region" description="Helical" evidence="1">
    <location>
        <begin position="16"/>
        <end position="36"/>
    </location>
</feature>
<dbReference type="Proteomes" id="UP000824175">
    <property type="component" value="Unassembled WGS sequence"/>
</dbReference>
<comment type="caution">
    <text evidence="2">The sequence shown here is derived from an EMBL/GenBank/DDBJ whole genome shotgun (WGS) entry which is preliminary data.</text>
</comment>
<protein>
    <recommendedName>
        <fullName evidence="4">ABC transporter permease</fullName>
    </recommendedName>
</protein>
<keyword evidence="1" id="KW-1133">Transmembrane helix</keyword>